<organism evidence="1 2">
    <name type="scientific">Candidatus Magasanikbacteria bacterium RIFCSPHIGHO2_01_FULL_47_8</name>
    <dbReference type="NCBI Taxonomy" id="1798673"/>
    <lineage>
        <taxon>Bacteria</taxon>
        <taxon>Candidatus Magasanikiibacteriota</taxon>
    </lineage>
</organism>
<comment type="caution">
    <text evidence="1">The sequence shown here is derived from an EMBL/GenBank/DDBJ whole genome shotgun (WGS) entry which is preliminary data.</text>
</comment>
<protein>
    <submittedName>
        <fullName evidence="1">Uncharacterized protein</fullName>
    </submittedName>
</protein>
<dbReference type="AlphaFoldDB" id="A0A1F6MCD4"/>
<dbReference type="EMBL" id="MFPU01000060">
    <property type="protein sequence ID" value="OGH69173.1"/>
    <property type="molecule type" value="Genomic_DNA"/>
</dbReference>
<evidence type="ECO:0000313" key="1">
    <source>
        <dbReference type="EMBL" id="OGH69173.1"/>
    </source>
</evidence>
<gene>
    <name evidence="1" type="ORF">A2754_01120</name>
</gene>
<sequence length="187" mass="21270">MVSIGAGLTKEVKYVVISSINPHGGTMKTIALFLLGFTGLSSADEIPWQQVEANKSVPATIRAEVRALDKDDQKLITDIQSSIRYGDVYDLKKSQRQTFLIHSRRHRALWAEIVYLARRFPEIPDCPSRTLWFHNRAISPEKTIAECEITTKRKSHNCHLGNVEWTEINSWAQTYLAALPKNKYACK</sequence>
<reference evidence="1 2" key="1">
    <citation type="journal article" date="2016" name="Nat. Commun.">
        <title>Thousands of microbial genomes shed light on interconnected biogeochemical processes in an aquifer system.</title>
        <authorList>
            <person name="Anantharaman K."/>
            <person name="Brown C.T."/>
            <person name="Hug L.A."/>
            <person name="Sharon I."/>
            <person name="Castelle C.J."/>
            <person name="Probst A.J."/>
            <person name="Thomas B.C."/>
            <person name="Singh A."/>
            <person name="Wilkins M.J."/>
            <person name="Karaoz U."/>
            <person name="Brodie E.L."/>
            <person name="Williams K.H."/>
            <person name="Hubbard S.S."/>
            <person name="Banfield J.F."/>
        </authorList>
    </citation>
    <scope>NUCLEOTIDE SEQUENCE [LARGE SCALE GENOMIC DNA]</scope>
</reference>
<accession>A0A1F6MCD4</accession>
<proteinExistence type="predicted"/>
<name>A0A1F6MCD4_9BACT</name>
<evidence type="ECO:0000313" key="2">
    <source>
        <dbReference type="Proteomes" id="UP000177953"/>
    </source>
</evidence>
<dbReference type="Proteomes" id="UP000177953">
    <property type="component" value="Unassembled WGS sequence"/>
</dbReference>